<comment type="caution">
    <text evidence="2">The sequence shown here is derived from an EMBL/GenBank/DDBJ whole genome shotgun (WGS) entry which is preliminary data.</text>
</comment>
<dbReference type="Pfam" id="PF14129">
    <property type="entry name" value="DUF4296"/>
    <property type="match status" value="1"/>
</dbReference>
<name>A0A9X4MVL7_9FLAO</name>
<evidence type="ECO:0000313" key="2">
    <source>
        <dbReference type="EMBL" id="MDG4945668.1"/>
    </source>
</evidence>
<evidence type="ECO:0000259" key="1">
    <source>
        <dbReference type="Pfam" id="PF14129"/>
    </source>
</evidence>
<dbReference type="EMBL" id="JANCMU010000001">
    <property type="protein sequence ID" value="MDG4945668.1"/>
    <property type="molecule type" value="Genomic_DNA"/>
</dbReference>
<dbReference type="RefSeq" id="WP_304420231.1">
    <property type="nucleotide sequence ID" value="NZ_JANCMU010000001.1"/>
</dbReference>
<accession>A0A9X4MVL7</accession>
<proteinExistence type="predicted"/>
<feature type="domain" description="DUF4296" evidence="1">
    <location>
        <begin position="24"/>
        <end position="104"/>
    </location>
</feature>
<dbReference type="AlphaFoldDB" id="A0A9X4MVL7"/>
<keyword evidence="3" id="KW-1185">Reference proteome</keyword>
<dbReference type="PROSITE" id="PS51257">
    <property type="entry name" value="PROKAR_LIPOPROTEIN"/>
    <property type="match status" value="1"/>
</dbReference>
<sequence>MKKLIIYSLMFFAFLACNKEMEKPKDLILRETMVSILKDVYVFKQVKNYRVAKDLPAEEEANVEVLRKHNVSLDQFKRSYQYYIIDNAAYDVLLDEVKKELEAELPPEALEIKEVDKTLPPSAQ</sequence>
<dbReference type="InterPro" id="IPR025381">
    <property type="entry name" value="DUF4296"/>
</dbReference>
<protein>
    <submittedName>
        <fullName evidence="2">DUF4296 domain-containing protein</fullName>
    </submittedName>
</protein>
<gene>
    <name evidence="2" type="ORF">NMK71_04510</name>
</gene>
<dbReference type="Proteomes" id="UP001152599">
    <property type="component" value="Unassembled WGS sequence"/>
</dbReference>
<evidence type="ECO:0000313" key="3">
    <source>
        <dbReference type="Proteomes" id="UP001152599"/>
    </source>
</evidence>
<organism evidence="2 3">
    <name type="scientific">Profundicola chukchiensis</name>
    <dbReference type="NCBI Taxonomy" id="2961959"/>
    <lineage>
        <taxon>Bacteria</taxon>
        <taxon>Pseudomonadati</taxon>
        <taxon>Bacteroidota</taxon>
        <taxon>Flavobacteriia</taxon>
        <taxon>Flavobacteriales</taxon>
        <taxon>Weeksellaceae</taxon>
        <taxon>Profundicola</taxon>
    </lineage>
</organism>
<reference evidence="2" key="1">
    <citation type="submission" date="2022-07" db="EMBL/GenBank/DDBJ databases">
        <title>Description and genome-wide analysis of Profundicola chukchiensis gen. nov., sp. nov., marine bacteria isolated from bottom sediments of the Chukchi Sea.</title>
        <authorList>
            <person name="Romanenko L."/>
            <person name="Otstavnykh N."/>
            <person name="Kurilenko V."/>
            <person name="Eremeev V."/>
            <person name="Velansky P."/>
            <person name="Mikhailov V."/>
            <person name="Isaeva M."/>
        </authorList>
    </citation>
    <scope>NUCLEOTIDE SEQUENCE</scope>
    <source>
        <strain evidence="2">KMM 9713</strain>
    </source>
</reference>